<dbReference type="Pfam" id="PF10433">
    <property type="entry name" value="Beta-prop_RSE1_1st"/>
    <property type="match status" value="1"/>
</dbReference>
<reference evidence="4" key="1">
    <citation type="journal article" date="2021" name="Nat. Commun.">
        <title>Genetic determinants of endophytism in the Arabidopsis root mycobiome.</title>
        <authorList>
            <person name="Mesny F."/>
            <person name="Miyauchi S."/>
            <person name="Thiergart T."/>
            <person name="Pickel B."/>
            <person name="Atanasova L."/>
            <person name="Karlsson M."/>
            <person name="Huettel B."/>
            <person name="Barry K.W."/>
            <person name="Haridas S."/>
            <person name="Chen C."/>
            <person name="Bauer D."/>
            <person name="Andreopoulos W."/>
            <person name="Pangilinan J."/>
            <person name="LaButti K."/>
            <person name="Riley R."/>
            <person name="Lipzen A."/>
            <person name="Clum A."/>
            <person name="Drula E."/>
            <person name="Henrissat B."/>
            <person name="Kohler A."/>
            <person name="Grigoriev I.V."/>
            <person name="Martin F.M."/>
            <person name="Hacquard S."/>
        </authorList>
    </citation>
    <scope>NUCLEOTIDE SEQUENCE</scope>
    <source>
        <strain evidence="4">MPI-SDFR-AT-0073</strain>
    </source>
</reference>
<dbReference type="RefSeq" id="XP_045963168.1">
    <property type="nucleotide sequence ID" value="XM_046096877.1"/>
</dbReference>
<protein>
    <submittedName>
        <fullName evidence="4">Mono-functional DNA-alkylating methyl methanesulfonate N-term-domain-containing protein</fullName>
    </submittedName>
</protein>
<comment type="caution">
    <text evidence="4">The sequence shown here is derived from an EMBL/GenBank/DDBJ whole genome shotgun (WGS) entry which is preliminary data.</text>
</comment>
<name>A0A9P8UVD0_9PEZI</name>
<dbReference type="GeneID" id="70125769"/>
<dbReference type="InterPro" id="IPR050358">
    <property type="entry name" value="RSE1/DDB1/CFT1"/>
</dbReference>
<dbReference type="Gene3D" id="2.130.10.10">
    <property type="entry name" value="YVTN repeat-like/Quinoprotein amine dehydrogenase"/>
    <property type="match status" value="1"/>
</dbReference>
<keyword evidence="5" id="KW-1185">Reference proteome</keyword>
<evidence type="ECO:0000313" key="4">
    <source>
        <dbReference type="EMBL" id="KAH6659037.1"/>
    </source>
</evidence>
<organism evidence="4 5">
    <name type="scientific">Truncatella angustata</name>
    <dbReference type="NCBI Taxonomy" id="152316"/>
    <lineage>
        <taxon>Eukaryota</taxon>
        <taxon>Fungi</taxon>
        <taxon>Dikarya</taxon>
        <taxon>Ascomycota</taxon>
        <taxon>Pezizomycotina</taxon>
        <taxon>Sordariomycetes</taxon>
        <taxon>Xylariomycetidae</taxon>
        <taxon>Amphisphaeriales</taxon>
        <taxon>Sporocadaceae</taxon>
        <taxon>Truncatella</taxon>
    </lineage>
</organism>
<dbReference type="OrthoDB" id="20774at2759"/>
<sequence>MALQTSVFENGEWVTRTLEPRELFRQTIAPQQPKLRRPSSMPPTYGVLTRTVIDSPVFRWVLPVQLRSSRHNDVAFIGDNFVQICELGRDVQLQDVARKQDFGSRIRNACVIGRPTNHYAGGTEEPHIKSEGDTPMQNAHPPRARLPPQFLALVLERGDLVFLYLDEGRTGGQRFVAHSEKIPDSRLVTAGFHLAVDPSSRFLTLGCTETHFQVWSLESMEILGSRHAQGLPLRPIKRLPYPRAVRGVIHKLEFLSPGVDSEERIILALILIYRGSSRLHRYEWELEDDVGAALRETNVGWLLDPSYQMPLLVIPSTVRESFLMVTETSQAFWATLKHGILEASEVDIGEHDRTELHIGGRAPLWTAWSRPWRVPEYHLDNDTIWLAREDGILNFLEITAADGLLTNVIMEEVECNIDTAFACLYDPFADILITGGNSGPGAIWRAEPREAPRNIGTIRNWSPTVDITSTNVGLDARPSRTRTRGNPESGIFLKSDRIFACSGRGQTGTIVELRYGFEAKVGPEMDCGDPIKQCWVLDSPDSESDAEFYLLVAFPDRSDVFHVNVDTSKAEPQIQEEVPYDLSSTTLAALEIDGGTVVQVTTGSVTVISPEDSARHLPHELLDGELGAVITTSAIDGDIVALSFYSDSGFCVNTVRVDGLDLNQGARYKVGGEVTCVALAKLSEETVLLAGVWEAGQPLILICPIHARRQQVDPIRLEIATIPNLPLIEPLTSIICFEGGSGNPSLCAGTRSGEIITLDLGPEDPMDFQGAWDKFGSSAAQVFPMSTGLEAASLFVCCDSQLFMLTNSSKRKKSGFEKRHRVWVTGAISENGPSPNVNAVSRMRRNLSQVAGRSTLAVVSGSSVYIAELQATPKPVPRDLELHATPSKIMYYHRLKALVVAVLEDDRPALRFIDPETGQDLSLPTNISGDEVQHISGLGEPGSKILALTQWIYQKDGNTWGYIVVSVRTPDGTGRILIIMATKDDRRVSEDGPRRIRFYTKMIRPAYAKPVYSITTDTHGLILCSGDTILYEILDIESKKLRQVKEHQLSSPAAWMEVVGGKLHVVTTKHSLEIVDFSGSPESDLMTRVYSDDRAKCTSHCIEAVDTSRTGNLERITLLSDIYCGLWGMWAPPPGGDAPLKPIFHAELQASVRRFIRAKCRPQWSALNRESKGFGLIQSSADGSDILGVGIDGSLRHFTILNVDAWRLLRFIQNLALTRPDICLPPATNAVAEEDSQDDLMEVECNPEPRTLPVLNMQVDGDILQRCYDKGVLEELVSQSAYATRLRQLLEAVDGGKHTQAMGGPAQMSEYIELAYDILEHYLAPVL</sequence>
<evidence type="ECO:0000259" key="2">
    <source>
        <dbReference type="Pfam" id="PF10433"/>
    </source>
</evidence>
<gene>
    <name evidence="4" type="ORF">BKA67DRAFT_4342</name>
</gene>
<evidence type="ECO:0000259" key="3">
    <source>
        <dbReference type="Pfam" id="PF23726"/>
    </source>
</evidence>
<dbReference type="InterPro" id="IPR015943">
    <property type="entry name" value="WD40/YVTN_repeat-like_dom_sf"/>
</dbReference>
<evidence type="ECO:0000313" key="5">
    <source>
        <dbReference type="Proteomes" id="UP000758603"/>
    </source>
</evidence>
<dbReference type="Pfam" id="PF23726">
    <property type="entry name" value="Beta-prop_RSE1_2nd"/>
    <property type="match status" value="1"/>
</dbReference>
<dbReference type="InterPro" id="IPR058543">
    <property type="entry name" value="Beta-prop_RSE1/DDB1/CPSF1_2nd"/>
</dbReference>
<dbReference type="PANTHER" id="PTHR10644">
    <property type="entry name" value="DNA REPAIR/RNA PROCESSING CPSF FAMILY"/>
    <property type="match status" value="1"/>
</dbReference>
<dbReference type="InterPro" id="IPR018846">
    <property type="entry name" value="Beta-prop_RSE1/DDB1/CPSF1_1st"/>
</dbReference>
<proteinExistence type="predicted"/>
<dbReference type="EMBL" id="JAGPXC010000001">
    <property type="protein sequence ID" value="KAH6659037.1"/>
    <property type="molecule type" value="Genomic_DNA"/>
</dbReference>
<dbReference type="Proteomes" id="UP000758603">
    <property type="component" value="Unassembled WGS sequence"/>
</dbReference>
<feature type="domain" description="RSE1/DDB1/CPSF1 second beta-propeller" evidence="3">
    <location>
        <begin position="543"/>
        <end position="809"/>
    </location>
</feature>
<accession>A0A9P8UVD0</accession>
<feature type="region of interest" description="Disordered" evidence="1">
    <location>
        <begin position="117"/>
        <end position="139"/>
    </location>
</feature>
<feature type="domain" description="RSE1/DDB1/CPSF1 first beta-propeller" evidence="2">
    <location>
        <begin position="59"/>
        <end position="450"/>
    </location>
</feature>
<evidence type="ECO:0000256" key="1">
    <source>
        <dbReference type="SAM" id="MobiDB-lite"/>
    </source>
</evidence>